<keyword evidence="2" id="KW-1133">Transmembrane helix</keyword>
<keyword evidence="4" id="KW-1185">Reference proteome</keyword>
<dbReference type="PANTHER" id="PTHR39555">
    <property type="entry name" value="FIMBRIAL ASSEMBLY PROTEIN PILO-LIKE PROTEIN-RELATED"/>
    <property type="match status" value="1"/>
</dbReference>
<dbReference type="Proteomes" id="UP000007102">
    <property type="component" value="Chromosome"/>
</dbReference>
<accession>F0S2G4</accession>
<gene>
    <name evidence="3" type="ordered locus">Dester_0381</name>
</gene>
<evidence type="ECO:0000313" key="3">
    <source>
        <dbReference type="EMBL" id="ADY73036.1"/>
    </source>
</evidence>
<feature type="transmembrane region" description="Helical" evidence="2">
    <location>
        <begin position="20"/>
        <end position="37"/>
    </location>
</feature>
<reference evidence="4" key="2">
    <citation type="submission" date="2011-02" db="EMBL/GenBank/DDBJ databases">
        <title>The complete genome of Desulfurobacterium thermolithotrophum DSM 11699.</title>
        <authorList>
            <consortium name="US DOE Joint Genome Institute (JGI-PGF)"/>
            <person name="Lucas S."/>
            <person name="Copeland A."/>
            <person name="Lapidus A."/>
            <person name="Bruce D."/>
            <person name="Goodwin L."/>
            <person name="Pitluck S."/>
            <person name="Kyrpides N."/>
            <person name="Mavromatis K."/>
            <person name="Pagani I."/>
            <person name="Ivanova N."/>
            <person name="Mikhailova N."/>
            <person name="Daligault H."/>
            <person name="Detter J.C."/>
            <person name="Tapia R."/>
            <person name="Han C."/>
            <person name="Land M."/>
            <person name="Hauser L."/>
            <person name="Markowitz V."/>
            <person name="Cheng J.-F."/>
            <person name="Hugenholtz P."/>
            <person name="Woyke T."/>
            <person name="Wu D."/>
            <person name="Spring S."/>
            <person name="Brambilla E."/>
            <person name="Klenk H.-P."/>
            <person name="Eisen J.A."/>
        </authorList>
    </citation>
    <scope>NUCLEOTIDE SEQUENCE [LARGE SCALE GENOMIC DNA]</scope>
    <source>
        <strain evidence="4">DSM 11699 / BSA</strain>
    </source>
</reference>
<dbReference type="RefSeq" id="WP_013637994.1">
    <property type="nucleotide sequence ID" value="NC_015185.1"/>
</dbReference>
<dbReference type="GO" id="GO:0043683">
    <property type="term" value="P:type IV pilus assembly"/>
    <property type="evidence" value="ECO:0007669"/>
    <property type="project" value="InterPro"/>
</dbReference>
<dbReference type="OrthoDB" id="13283at2"/>
<evidence type="ECO:0000256" key="2">
    <source>
        <dbReference type="SAM" id="Phobius"/>
    </source>
</evidence>
<keyword evidence="1" id="KW-0175">Coiled coil</keyword>
<dbReference type="Pfam" id="PF04350">
    <property type="entry name" value="PilO"/>
    <property type="match status" value="1"/>
</dbReference>
<organism evidence="3 4">
    <name type="scientific">Desulfurobacterium thermolithotrophum (strain DSM 11699 / BSA)</name>
    <dbReference type="NCBI Taxonomy" id="868864"/>
    <lineage>
        <taxon>Bacteria</taxon>
        <taxon>Pseudomonadati</taxon>
        <taxon>Aquificota</taxon>
        <taxon>Aquificia</taxon>
        <taxon>Desulfurobacteriales</taxon>
        <taxon>Desulfurobacteriaceae</taxon>
        <taxon>Desulfurobacterium</taxon>
    </lineage>
</organism>
<dbReference type="GO" id="GO:0043107">
    <property type="term" value="P:type IV pilus-dependent motility"/>
    <property type="evidence" value="ECO:0007669"/>
    <property type="project" value="InterPro"/>
</dbReference>
<dbReference type="HOGENOM" id="CLU_1394388_0_0_0"/>
<dbReference type="STRING" id="868864.Dester_0381"/>
<dbReference type="InterPro" id="IPR014717">
    <property type="entry name" value="Transl_elong_EF1B/ribsomal_bS6"/>
</dbReference>
<dbReference type="KEGG" id="dte:Dester_0381"/>
<keyword evidence="2" id="KW-0472">Membrane</keyword>
<reference evidence="3 4" key="1">
    <citation type="journal article" date="2011" name="Stand. Genomic Sci.">
        <title>Complete genome sequence of the thermophilic sulfur-reducer Desulfurobacterium thermolithotrophum type strain (BSA(T)) from a deep-sea hydrothermal vent.</title>
        <authorList>
            <person name="Goker M."/>
            <person name="Daligault H."/>
            <person name="Mwirichia R."/>
            <person name="Lapidus A."/>
            <person name="Lucas S."/>
            <person name="Deshpande S."/>
            <person name="Pagani I."/>
            <person name="Tapia R."/>
            <person name="Cheng J.F."/>
            <person name="Goodwin L."/>
            <person name="Pitluck S."/>
            <person name="Liolios K."/>
            <person name="Ivanova N."/>
            <person name="Mavromatis K."/>
            <person name="Mikhailova N."/>
            <person name="Pati A."/>
            <person name="Chen A."/>
            <person name="Palaniappan K."/>
            <person name="Han C."/>
            <person name="Land M."/>
            <person name="Hauser L."/>
            <person name="Pan C."/>
            <person name="Brambilla E.M."/>
            <person name="Rohde M."/>
            <person name="Spring S."/>
            <person name="Sikorski J."/>
            <person name="Wirth R."/>
            <person name="Detter J.C."/>
            <person name="Woyke T."/>
            <person name="Bristow J."/>
            <person name="Eisen J.A."/>
            <person name="Markowitz V."/>
            <person name="Hugenholtz P."/>
            <person name="Kyrpides N.C."/>
            <person name="Klenk H.P."/>
        </authorList>
    </citation>
    <scope>NUCLEOTIDE SEQUENCE [LARGE SCALE GENOMIC DNA]</scope>
    <source>
        <strain evidence="4">DSM 11699 / BSA</strain>
    </source>
</reference>
<dbReference type="InterPro" id="IPR007445">
    <property type="entry name" value="PilO"/>
</dbReference>
<keyword evidence="2" id="KW-0812">Transmembrane</keyword>
<dbReference type="InParanoid" id="F0S2G4"/>
<evidence type="ECO:0000256" key="1">
    <source>
        <dbReference type="SAM" id="Coils"/>
    </source>
</evidence>
<proteinExistence type="predicted"/>
<dbReference type="Gene3D" id="3.30.70.60">
    <property type="match status" value="1"/>
</dbReference>
<evidence type="ECO:0008006" key="5">
    <source>
        <dbReference type="Google" id="ProtNLM"/>
    </source>
</evidence>
<protein>
    <recommendedName>
        <fullName evidence="5">Pilus assembly protein PilO</fullName>
    </recommendedName>
</protein>
<dbReference type="PANTHER" id="PTHR39555:SF1">
    <property type="entry name" value="TYPE IV PILUS INNER MEMBRANE COMPONENT PILO"/>
    <property type="match status" value="1"/>
</dbReference>
<feature type="coiled-coil region" evidence="1">
    <location>
        <begin position="46"/>
        <end position="90"/>
    </location>
</feature>
<name>F0S2G4_DESTD</name>
<evidence type="ECO:0000313" key="4">
    <source>
        <dbReference type="Proteomes" id="UP000007102"/>
    </source>
</evidence>
<dbReference type="eggNOG" id="COG3167">
    <property type="taxonomic scope" value="Bacteria"/>
</dbReference>
<sequence length="195" mass="23497">MEFLINFYEKWLEIPRWQRWFIIIILIAFLFWCLYFLRITPLKEQLLTEKRKLESLESTVNRLKIAKKRKDKLEREITTLRKELLIIESKLPTGKEEVSKIIRSISDADSGVTIVNIQRKLPMDKKYYVEIPYKIELKSTYPQFIHWCENLSKANRILNFGNFSINSIYNLEKDKKKTKYTVNVNLEIKAFSLKR</sequence>
<dbReference type="EMBL" id="CP002543">
    <property type="protein sequence ID" value="ADY73036.1"/>
    <property type="molecule type" value="Genomic_DNA"/>
</dbReference>
<dbReference type="AlphaFoldDB" id="F0S2G4"/>